<comment type="similarity">
    <text evidence="1 4">Belongs to the class-II aminoacyl-tRNA synthetase family.</text>
</comment>
<evidence type="ECO:0000256" key="4">
    <source>
        <dbReference type="HAMAP-Rule" id="MF_00127"/>
    </source>
</evidence>
<dbReference type="InterPro" id="IPR015807">
    <property type="entry name" value="His-tRNA-ligase"/>
</dbReference>
<dbReference type="Pfam" id="PF03129">
    <property type="entry name" value="HGTP_anticodon"/>
    <property type="match status" value="1"/>
</dbReference>
<proteinExistence type="inferred from homology"/>
<evidence type="ECO:0000313" key="7">
    <source>
        <dbReference type="EMBL" id="SCW22056.1"/>
    </source>
</evidence>
<keyword evidence="2 4" id="KW-0547">Nucleotide-binding</keyword>
<feature type="binding site" evidence="5">
    <location>
        <position position="256"/>
    </location>
    <ligand>
        <name>L-histidine</name>
        <dbReference type="ChEBI" id="CHEBI:57595"/>
    </ligand>
</feature>
<gene>
    <name evidence="7" type="primary">syh</name>
    <name evidence="4" type="synonym">hisS</name>
    <name evidence="7" type="ORF">J0167_230</name>
</gene>
<dbReference type="Pfam" id="PF13393">
    <property type="entry name" value="tRNA-synt_His"/>
    <property type="match status" value="1"/>
</dbReference>
<dbReference type="HAMAP" id="MF_00127">
    <property type="entry name" value="His_tRNA_synth"/>
    <property type="match status" value="1"/>
</dbReference>
<dbReference type="Gene3D" id="3.40.50.800">
    <property type="entry name" value="Anticodon-binding domain"/>
    <property type="match status" value="1"/>
</dbReference>
<protein>
    <recommendedName>
        <fullName evidence="4">Histidine--tRNA ligase, chloroplastic</fullName>
        <ecNumber evidence="4">6.1.1.21</ecNumber>
    </recommendedName>
    <alternativeName>
        <fullName evidence="4">Histidyl-tRNA synthetase</fullName>
        <shortName evidence="4">HisRS</shortName>
    </alternativeName>
</protein>
<dbReference type="EC" id="6.1.1.21" evidence="4"/>
<organism evidence="7">
    <name type="scientific">Helminthocladia australis</name>
    <dbReference type="NCBI Taxonomy" id="260093"/>
    <lineage>
        <taxon>Eukaryota</taxon>
        <taxon>Rhodophyta</taxon>
        <taxon>Florideophyceae</taxon>
        <taxon>Nemaliophycidae</taxon>
        <taxon>Nemaliales</taxon>
        <taxon>Liagoraceae</taxon>
        <taxon>Helminthocladia</taxon>
    </lineage>
</organism>
<dbReference type="InterPro" id="IPR004154">
    <property type="entry name" value="Anticodon-bd"/>
</dbReference>
<keyword evidence="7" id="KW-0150">Chloroplast</keyword>
<dbReference type="PROSITE" id="PS50862">
    <property type="entry name" value="AA_TRNA_LIGASE_II"/>
    <property type="match status" value="1"/>
</dbReference>
<evidence type="ECO:0000256" key="2">
    <source>
        <dbReference type="ARBA" id="ARBA00022741"/>
    </source>
</evidence>
<keyword evidence="4 7" id="KW-0436">Ligase</keyword>
<dbReference type="PANTHER" id="PTHR43707:SF1">
    <property type="entry name" value="HISTIDINE--TRNA LIGASE, MITOCHONDRIAL-RELATED"/>
    <property type="match status" value="1"/>
</dbReference>
<evidence type="ECO:0000256" key="3">
    <source>
        <dbReference type="ARBA" id="ARBA00047639"/>
    </source>
</evidence>
<comment type="catalytic activity">
    <reaction evidence="3 4">
        <text>tRNA(His) + L-histidine + ATP = L-histidyl-tRNA(His) + AMP + diphosphate + H(+)</text>
        <dbReference type="Rhea" id="RHEA:17313"/>
        <dbReference type="Rhea" id="RHEA-COMP:9665"/>
        <dbReference type="Rhea" id="RHEA-COMP:9689"/>
        <dbReference type="ChEBI" id="CHEBI:15378"/>
        <dbReference type="ChEBI" id="CHEBI:30616"/>
        <dbReference type="ChEBI" id="CHEBI:33019"/>
        <dbReference type="ChEBI" id="CHEBI:57595"/>
        <dbReference type="ChEBI" id="CHEBI:78442"/>
        <dbReference type="ChEBI" id="CHEBI:78527"/>
        <dbReference type="ChEBI" id="CHEBI:456215"/>
        <dbReference type="EC" id="6.1.1.21"/>
    </reaction>
</comment>
<feature type="binding site" evidence="5">
    <location>
        <position position="125"/>
    </location>
    <ligand>
        <name>L-histidine</name>
        <dbReference type="ChEBI" id="CHEBI:57595"/>
    </ligand>
</feature>
<dbReference type="GO" id="GO:0006427">
    <property type="term" value="P:histidyl-tRNA aminoacylation"/>
    <property type="evidence" value="ECO:0007669"/>
    <property type="project" value="UniProtKB-UniRule"/>
</dbReference>
<feature type="binding site" evidence="5">
    <location>
        <position position="111"/>
    </location>
    <ligand>
        <name>L-histidine</name>
        <dbReference type="ChEBI" id="CHEBI:57595"/>
    </ligand>
</feature>
<dbReference type="GO" id="GO:0005524">
    <property type="term" value="F:ATP binding"/>
    <property type="evidence" value="ECO:0007669"/>
    <property type="project" value="UniProtKB-UniRule"/>
</dbReference>
<dbReference type="InterPro" id="IPR006195">
    <property type="entry name" value="aa-tRNA-synth_II"/>
</dbReference>
<comment type="subcellular location">
    <subcellularLocation>
        <location evidence="4">Plastid</location>
        <location evidence="4">Chloroplast</location>
    </subcellularLocation>
</comment>
<dbReference type="RefSeq" id="YP_009313802.1">
    <property type="nucleotide sequence ID" value="NC_031658.1"/>
</dbReference>
<feature type="domain" description="Aminoacyl-transfer RNA synthetases class-II family profile" evidence="6">
    <location>
        <begin position="1"/>
        <end position="344"/>
    </location>
</feature>
<keyword evidence="4" id="KW-0648">Protein biosynthesis</keyword>
<dbReference type="InterPro" id="IPR004516">
    <property type="entry name" value="HisRS/HisZ"/>
</dbReference>
<feature type="binding site" evidence="5">
    <location>
        <begin position="80"/>
        <end position="82"/>
    </location>
    <ligand>
        <name>L-histidine</name>
        <dbReference type="ChEBI" id="CHEBI:57595"/>
    </ligand>
</feature>
<dbReference type="InterPro" id="IPR036621">
    <property type="entry name" value="Anticodon-bd_dom_sf"/>
</dbReference>
<dbReference type="SUPFAM" id="SSF52954">
    <property type="entry name" value="Class II aaRS ABD-related"/>
    <property type="match status" value="1"/>
</dbReference>
<accession>A0A1G4NU26</accession>
<dbReference type="GeneID" id="29998435"/>
<dbReference type="EMBL" id="LT622866">
    <property type="protein sequence ID" value="SCW22056.1"/>
    <property type="molecule type" value="Genomic_DNA"/>
</dbReference>
<keyword evidence="7" id="KW-0934">Plastid</keyword>
<dbReference type="InterPro" id="IPR041715">
    <property type="entry name" value="HisRS-like_core"/>
</dbReference>
<feature type="binding site" evidence="5">
    <location>
        <begin position="260"/>
        <end position="261"/>
    </location>
    <ligand>
        <name>L-histidine</name>
        <dbReference type="ChEBI" id="CHEBI:57595"/>
    </ligand>
</feature>
<evidence type="ECO:0000259" key="6">
    <source>
        <dbReference type="PROSITE" id="PS50862"/>
    </source>
</evidence>
<keyword evidence="4" id="KW-0067">ATP-binding</keyword>
<dbReference type="GO" id="GO:0009507">
    <property type="term" value="C:chloroplast"/>
    <property type="evidence" value="ECO:0007669"/>
    <property type="project" value="UniProtKB-SubCell"/>
</dbReference>
<keyword evidence="4" id="KW-0030">Aminoacyl-tRNA synthetase</keyword>
<dbReference type="NCBIfam" id="TIGR00442">
    <property type="entry name" value="hisS"/>
    <property type="match status" value="1"/>
</dbReference>
<dbReference type="GO" id="GO:0004821">
    <property type="term" value="F:histidine-tRNA ligase activity"/>
    <property type="evidence" value="ECO:0007669"/>
    <property type="project" value="UniProtKB-UniRule"/>
</dbReference>
<dbReference type="SUPFAM" id="SSF55681">
    <property type="entry name" value="Class II aaRS and biotin synthetases"/>
    <property type="match status" value="1"/>
</dbReference>
<evidence type="ECO:0000256" key="1">
    <source>
        <dbReference type="ARBA" id="ARBA00008226"/>
    </source>
</evidence>
<geneLocation type="chloroplast" evidence="7"/>
<dbReference type="Gene3D" id="3.30.930.10">
    <property type="entry name" value="Bira Bifunctional Protein, Domain 2"/>
    <property type="match status" value="1"/>
</dbReference>
<evidence type="ECO:0000256" key="5">
    <source>
        <dbReference type="PIRSR" id="PIRSR001549-1"/>
    </source>
</evidence>
<dbReference type="AlphaFoldDB" id="A0A1G4NU26"/>
<reference evidence="7" key="2">
    <citation type="submission" date="2016-10" db="EMBL/GenBank/DDBJ databases">
        <authorList>
            <person name="de Groot N.N."/>
        </authorList>
    </citation>
    <scope>NUCLEOTIDE SEQUENCE</scope>
    <source>
        <strain evidence="7">J.0167</strain>
    </source>
</reference>
<dbReference type="PIRSF" id="PIRSF001549">
    <property type="entry name" value="His-tRNA_synth"/>
    <property type="match status" value="1"/>
</dbReference>
<dbReference type="CDD" id="cd00773">
    <property type="entry name" value="HisRS-like_core"/>
    <property type="match status" value="1"/>
</dbReference>
<sequence>MIQSVRGMHDILPDEIKYWQYIYNTAFKILDTANYQEIRTPIVESQSLFLRSIGENTDIVGKEIYTLIDRGQRELALRPEGTASIARAILEHKLCDQGKTQKLWYLGPMFRYERPQQGRQRQFHQLGIECYGSQSPVLDAEVIYLAYRILDQLNCPSLCIELNSIGNNAERTRYENSLREYLQMYINDLDPETIQKINSNTLRILDSKNLHIQNILSEAPNLEDHLQIESKKHFEDVQQYLQDLNIKFTLNSKLVRGLDYYNNTVFEIKTQELGAQDTVCGGGRYDNLTKQLGGNAIHAMGWGIGIERLLLLVQNQVSVSSTKICFYIATQRHEYVTYALNLLPIIHKNSLKYELDISGRSLKKQMQKANKQDAMICIILGAEEIAQEKITLKWLDTHKQKTCSIEGFMELIPEIIKDYNHLQSSKILELKT</sequence>
<reference evidence="7" key="1">
    <citation type="submission" date="2016-10" db="EMBL/GenBank/DDBJ databases">
        <title>Chloroplast genomes as a tool to resolve red algal phylogenies: a case study in the Nemaliales.</title>
        <authorList>
            <person name="Costa J.F."/>
            <person name="Lin S.M."/>
            <person name="Macaya E.C."/>
            <person name="Fernandez-Garcia C."/>
            <person name="Verbruggen H."/>
        </authorList>
    </citation>
    <scope>NUCLEOTIDE SEQUENCE</scope>
    <source>
        <strain evidence="7">J.0167</strain>
    </source>
</reference>
<dbReference type="PANTHER" id="PTHR43707">
    <property type="entry name" value="HISTIDYL-TRNA SYNTHETASE"/>
    <property type="match status" value="1"/>
</dbReference>
<name>A0A1G4NU26_9FLOR</name>
<feature type="binding site" evidence="5">
    <location>
        <position position="129"/>
    </location>
    <ligand>
        <name>L-histidine</name>
        <dbReference type="ChEBI" id="CHEBI:57595"/>
    </ligand>
</feature>
<dbReference type="InterPro" id="IPR045864">
    <property type="entry name" value="aa-tRNA-synth_II/BPL/LPL"/>
</dbReference>